<keyword evidence="4 9" id="KW-0418">Kinase</keyword>
<evidence type="ECO:0000256" key="2">
    <source>
        <dbReference type="ARBA" id="ARBA00022679"/>
    </source>
</evidence>
<dbReference type="EMBL" id="CASHTH010002105">
    <property type="protein sequence ID" value="CAI8024915.1"/>
    <property type="molecule type" value="Genomic_DNA"/>
</dbReference>
<dbReference type="Pfam" id="PF02518">
    <property type="entry name" value="HATPase_c"/>
    <property type="match status" value="1"/>
</dbReference>
<dbReference type="GO" id="GO:0005524">
    <property type="term" value="F:ATP binding"/>
    <property type="evidence" value="ECO:0007669"/>
    <property type="project" value="UniProtKB-KW"/>
</dbReference>
<dbReference type="AlphaFoldDB" id="A0AA35S7J5"/>
<dbReference type="SUPFAM" id="SSF47384">
    <property type="entry name" value="Homodimeric domain of signal transducing histidine kinase"/>
    <property type="match status" value="1"/>
</dbReference>
<organism evidence="9 10">
    <name type="scientific">Geodia barretti</name>
    <name type="common">Barrett's horny sponge</name>
    <dbReference type="NCBI Taxonomy" id="519541"/>
    <lineage>
        <taxon>Eukaryota</taxon>
        <taxon>Metazoa</taxon>
        <taxon>Porifera</taxon>
        <taxon>Demospongiae</taxon>
        <taxon>Heteroscleromorpha</taxon>
        <taxon>Tetractinellida</taxon>
        <taxon>Astrophorina</taxon>
        <taxon>Geodiidae</taxon>
        <taxon>Geodia</taxon>
    </lineage>
</organism>
<evidence type="ECO:0000256" key="1">
    <source>
        <dbReference type="ARBA" id="ARBA00022553"/>
    </source>
</evidence>
<keyword evidence="6" id="KW-0902">Two-component regulatory system</keyword>
<dbReference type="InterPro" id="IPR003661">
    <property type="entry name" value="HisK_dim/P_dom"/>
</dbReference>
<evidence type="ECO:0000256" key="6">
    <source>
        <dbReference type="ARBA" id="ARBA00023012"/>
    </source>
</evidence>
<dbReference type="Gene3D" id="3.30.565.10">
    <property type="entry name" value="Histidine kinase-like ATPase, C-terminal domain"/>
    <property type="match status" value="1"/>
</dbReference>
<evidence type="ECO:0000256" key="5">
    <source>
        <dbReference type="ARBA" id="ARBA00022840"/>
    </source>
</evidence>
<keyword evidence="5" id="KW-0067">ATP-binding</keyword>
<evidence type="ECO:0000256" key="4">
    <source>
        <dbReference type="ARBA" id="ARBA00022777"/>
    </source>
</evidence>
<dbReference type="InterPro" id="IPR036097">
    <property type="entry name" value="HisK_dim/P_sf"/>
</dbReference>
<proteinExistence type="predicted"/>
<dbReference type="PROSITE" id="PS50109">
    <property type="entry name" value="HIS_KIN"/>
    <property type="match status" value="1"/>
</dbReference>
<keyword evidence="3" id="KW-0547">Nucleotide-binding</keyword>
<dbReference type="SUPFAM" id="SSF55874">
    <property type="entry name" value="ATPase domain of HSP90 chaperone/DNA topoisomerase II/histidine kinase"/>
    <property type="match status" value="1"/>
</dbReference>
<evidence type="ECO:0000313" key="10">
    <source>
        <dbReference type="Proteomes" id="UP001174909"/>
    </source>
</evidence>
<evidence type="ECO:0000256" key="3">
    <source>
        <dbReference type="ARBA" id="ARBA00022741"/>
    </source>
</evidence>
<dbReference type="Proteomes" id="UP001174909">
    <property type="component" value="Unassembled WGS sequence"/>
</dbReference>
<evidence type="ECO:0000259" key="8">
    <source>
        <dbReference type="PROSITE" id="PS50109"/>
    </source>
</evidence>
<keyword evidence="7" id="KW-1133">Transmembrane helix</keyword>
<protein>
    <submittedName>
        <fullName evidence="9">Sensory histidine kinase/phosphatase NtrB</fullName>
    </submittedName>
</protein>
<gene>
    <name evidence="9" type="ORF">GBAR_LOCUS14433</name>
</gene>
<dbReference type="InterPro" id="IPR005467">
    <property type="entry name" value="His_kinase_dom"/>
</dbReference>
<name>A0AA35S7J5_GEOBA</name>
<evidence type="ECO:0000313" key="9">
    <source>
        <dbReference type="EMBL" id="CAI8024915.1"/>
    </source>
</evidence>
<keyword evidence="2" id="KW-0808">Transferase</keyword>
<keyword evidence="1" id="KW-0597">Phosphoprotein</keyword>
<comment type="caution">
    <text evidence="9">The sequence shown here is derived from an EMBL/GenBank/DDBJ whole genome shotgun (WGS) entry which is preliminary data.</text>
</comment>
<dbReference type="PANTHER" id="PTHR43065:SF10">
    <property type="entry name" value="PEROXIDE STRESS-ACTIVATED HISTIDINE KINASE MAK3"/>
    <property type="match status" value="1"/>
</dbReference>
<keyword evidence="10" id="KW-1185">Reference proteome</keyword>
<dbReference type="PRINTS" id="PR00344">
    <property type="entry name" value="BCTRLSENSOR"/>
</dbReference>
<evidence type="ECO:0000256" key="7">
    <source>
        <dbReference type="SAM" id="Phobius"/>
    </source>
</evidence>
<accession>A0AA35S7J5</accession>
<reference evidence="9" key="1">
    <citation type="submission" date="2023-03" db="EMBL/GenBank/DDBJ databases">
        <authorList>
            <person name="Steffen K."/>
            <person name="Cardenas P."/>
        </authorList>
    </citation>
    <scope>NUCLEOTIDE SEQUENCE</scope>
</reference>
<dbReference type="InterPro" id="IPR036890">
    <property type="entry name" value="HATPase_C_sf"/>
</dbReference>
<dbReference type="PANTHER" id="PTHR43065">
    <property type="entry name" value="SENSOR HISTIDINE KINASE"/>
    <property type="match status" value="1"/>
</dbReference>
<keyword evidence="7" id="KW-0472">Membrane</keyword>
<dbReference type="GO" id="GO:0000155">
    <property type="term" value="F:phosphorelay sensor kinase activity"/>
    <property type="evidence" value="ECO:0007669"/>
    <property type="project" value="InterPro"/>
</dbReference>
<feature type="transmembrane region" description="Helical" evidence="7">
    <location>
        <begin position="228"/>
        <end position="253"/>
    </location>
</feature>
<dbReference type="CDD" id="cd00082">
    <property type="entry name" value="HisKA"/>
    <property type="match status" value="1"/>
</dbReference>
<dbReference type="SMART" id="SM00387">
    <property type="entry name" value="HATPase_c"/>
    <property type="match status" value="1"/>
</dbReference>
<dbReference type="InterPro" id="IPR003594">
    <property type="entry name" value="HATPase_dom"/>
</dbReference>
<dbReference type="InterPro" id="IPR004358">
    <property type="entry name" value="Sig_transdc_His_kin-like_C"/>
</dbReference>
<sequence length="482" mass="54403">MLVYFIVGLGTLILGFAYYTQQISQLDADIEAQIDIFANLAEVIPSVEDRGLQQKLNEIVKQELSAKDRARAFSFIITDAEGNVLITRGVDPELDAKIDNLDTTKVNEDEKISLTEDEKALLGSTLARMQKKNPPRKILILFKDRQLKGYIYYGDAAPSEMEHLPFVITDTAGAPQKWQIWGDVVTAGNATAQERKRAEIFVQNAPASSMIVTTPESHNGYFYYESKVYYALVVPFIVPIVLLVFGIVCFLIYQRIKSYEHSAIWGGLAKETAHQLGTPISSLLAWAELLHERSRETGDATLAELSESMQNDLERLQKTTARFGMIGTQPPLAEVNTAEIFEEVRAYFEKRLPHISRRVEIQLMLHEVPPVLANAQLLHWVFENLIRNSLDAMDKADGWIQIEPTHDKRHSDIVIRYADNGSGIDRKNQRKIFEPGMSTKTHGWGLGLTVVQRIIREYHHGGIRMVKTSPKGTTFEIRLPVA</sequence>
<feature type="domain" description="Histidine kinase" evidence="8">
    <location>
        <begin position="271"/>
        <end position="482"/>
    </location>
</feature>
<keyword evidence="7" id="KW-0812">Transmembrane</keyword>